<evidence type="ECO:0000256" key="1">
    <source>
        <dbReference type="SAM" id="MobiDB-lite"/>
    </source>
</evidence>
<proteinExistence type="predicted"/>
<evidence type="ECO:0000313" key="2">
    <source>
        <dbReference type="EMBL" id="QHS95532.1"/>
    </source>
</evidence>
<reference evidence="2" key="1">
    <citation type="journal article" date="2020" name="Nature">
        <title>Giant virus diversity and host interactions through global metagenomics.</title>
        <authorList>
            <person name="Schulz F."/>
            <person name="Roux S."/>
            <person name="Paez-Espino D."/>
            <person name="Jungbluth S."/>
            <person name="Walsh D.A."/>
            <person name="Denef V.J."/>
            <person name="McMahon K.D."/>
            <person name="Konstantinidis K.T."/>
            <person name="Eloe-Fadrosh E.A."/>
            <person name="Kyrpides N.C."/>
            <person name="Woyke T."/>
        </authorList>
    </citation>
    <scope>NUCLEOTIDE SEQUENCE</scope>
    <source>
        <strain evidence="2">GVMAG-M-3300018868-6</strain>
    </source>
</reference>
<name>A0A6C0BU11_9ZZZZ</name>
<dbReference type="EMBL" id="MN739253">
    <property type="protein sequence ID" value="QHS95532.1"/>
    <property type="molecule type" value="Genomic_DNA"/>
</dbReference>
<feature type="region of interest" description="Disordered" evidence="1">
    <location>
        <begin position="269"/>
        <end position="328"/>
    </location>
</feature>
<accession>A0A6C0BU11</accession>
<organism evidence="2">
    <name type="scientific">viral metagenome</name>
    <dbReference type="NCBI Taxonomy" id="1070528"/>
    <lineage>
        <taxon>unclassified sequences</taxon>
        <taxon>metagenomes</taxon>
        <taxon>organismal metagenomes</taxon>
    </lineage>
</organism>
<sequence>MAEQSNRDNFFKLANDFCADLTNTFPELGEISVNDATYEFCKVNYPKHFFNILYKNDEMFVTSPVELLPGVDFSPLWKSNISENTKSVIWQYLQLILFSVVPDTENMESFGDTAKLFEAINEEEFSSKIEETFNGFAQMSYDISGISSENIPNREDVENHLKGIFSGKIGTLAKDIATEVASELDIDAEGITDMKDVFKKLIKNPQKLMELAKKVGDKLDAKIKSGEIKESELLEEASQYMNNLKDMPGAEGLKDLLAKFGLNNMSKAQTGAMQAEMGRRVSKSKQQERMRAELERRNLEKAKKLLEEQQKPVEQPEKPQKTKRNKKK</sequence>
<feature type="compositionally biased region" description="Basic and acidic residues" evidence="1">
    <location>
        <begin position="285"/>
        <end position="320"/>
    </location>
</feature>
<dbReference type="AlphaFoldDB" id="A0A6C0BU11"/>
<protein>
    <submittedName>
        <fullName evidence="2">Uncharacterized protein</fullName>
    </submittedName>
</protein>